<reference evidence="2 3" key="1">
    <citation type="submission" date="2019-01" db="EMBL/GenBank/DDBJ databases">
        <title>Complete genome sequence of Cohnella hallensis HS21 isolated from Korean fir (Abies koreana) rhizospheric soil.</title>
        <authorList>
            <person name="Jiang L."/>
            <person name="Kang S.W."/>
            <person name="Kim S."/>
            <person name="Jung J."/>
            <person name="Kim C.Y."/>
            <person name="Kim D.H."/>
            <person name="Kim S.W."/>
            <person name="Lee J."/>
        </authorList>
    </citation>
    <scope>NUCLEOTIDE SEQUENCE [LARGE SCALE GENOMIC DNA]</scope>
    <source>
        <strain evidence="2 3">HS21</strain>
    </source>
</reference>
<keyword evidence="3" id="KW-1185">Reference proteome</keyword>
<dbReference type="AlphaFoldDB" id="A0A3T1D926"/>
<evidence type="ECO:0000256" key="1">
    <source>
        <dbReference type="SAM" id="SignalP"/>
    </source>
</evidence>
<proteinExistence type="predicted"/>
<evidence type="ECO:0000313" key="2">
    <source>
        <dbReference type="EMBL" id="BBI34602.1"/>
    </source>
</evidence>
<feature type="signal peptide" evidence="1">
    <location>
        <begin position="1"/>
        <end position="25"/>
    </location>
</feature>
<dbReference type="RefSeq" id="WP_130612204.1">
    <property type="nucleotide sequence ID" value="NZ_AP019400.1"/>
</dbReference>
<dbReference type="Proteomes" id="UP000289856">
    <property type="component" value="Chromosome"/>
</dbReference>
<sequence length="145" mass="15589">MKKFVVRVGLIAMIMSLCFAGSAFANTYTQAIPVENTPFGQTGTATFGKLTDSETIQWYKFNAASVNALQNVLVVPPSGQTIGYAIYDAALYTPGSTVGHVLSRVNVSAPDFSSFVSQAGHSYLLFIYGAPSGSNEFMIVLYYET</sequence>
<keyword evidence="1" id="KW-0732">Signal</keyword>
<evidence type="ECO:0000313" key="3">
    <source>
        <dbReference type="Proteomes" id="UP000289856"/>
    </source>
</evidence>
<feature type="chain" id="PRO_5019245041" evidence="1">
    <location>
        <begin position="26"/>
        <end position="145"/>
    </location>
</feature>
<dbReference type="KEGG" id="cohn:KCTCHS21_40010"/>
<protein>
    <submittedName>
        <fullName evidence="2">Uncharacterized protein</fullName>
    </submittedName>
</protein>
<gene>
    <name evidence="2" type="ORF">KCTCHS21_40010</name>
</gene>
<name>A0A3T1D926_9BACL</name>
<organism evidence="2 3">
    <name type="scientific">Cohnella abietis</name>
    <dbReference type="NCBI Taxonomy" id="2507935"/>
    <lineage>
        <taxon>Bacteria</taxon>
        <taxon>Bacillati</taxon>
        <taxon>Bacillota</taxon>
        <taxon>Bacilli</taxon>
        <taxon>Bacillales</taxon>
        <taxon>Paenibacillaceae</taxon>
        <taxon>Cohnella</taxon>
    </lineage>
</organism>
<accession>A0A3T1D926</accession>
<dbReference type="EMBL" id="AP019400">
    <property type="protein sequence ID" value="BBI34602.1"/>
    <property type="molecule type" value="Genomic_DNA"/>
</dbReference>